<dbReference type="Pfam" id="PF10988">
    <property type="entry name" value="DUF2807"/>
    <property type="match status" value="1"/>
</dbReference>
<dbReference type="RefSeq" id="WP_160846301.1">
    <property type="nucleotide sequence ID" value="NZ_WVHT01000013.1"/>
</dbReference>
<dbReference type="PANTHER" id="PTHR39200">
    <property type="entry name" value="HYPOTHETICAL EXPORTED PROTEIN"/>
    <property type="match status" value="1"/>
</dbReference>
<dbReference type="Proteomes" id="UP000466586">
    <property type="component" value="Unassembled WGS sequence"/>
</dbReference>
<feature type="domain" description="Putative auto-transporter adhesin head GIN" evidence="1">
    <location>
        <begin position="42"/>
        <end position="219"/>
    </location>
</feature>
<evidence type="ECO:0000313" key="2">
    <source>
        <dbReference type="EMBL" id="MXV53123.1"/>
    </source>
</evidence>
<proteinExistence type="predicted"/>
<dbReference type="PROSITE" id="PS51257">
    <property type="entry name" value="PROKAR_LIPOPROTEIN"/>
    <property type="match status" value="1"/>
</dbReference>
<sequence>MKLIYALIFVSVGLASCKDDGYHPCVNSSGGIRAENRATAQFTGVDLRLDGKLEISQGAQNVVVEANDSQVPYIRTRVENGILIIDSDRCLKGGNFKFSVQLDDLQSLNVSGSGDAIVNGNFKPENARFTISGSGDIKGSLDAKSLHAVISGSGGMDIHGNAENLDAEISGSGRIKAFGLLSNHVNSRISGSGDLECHATQSLNAQISGSGDVRYKGSPVIESHISGSGKVLNSN</sequence>
<protein>
    <recommendedName>
        <fullName evidence="1">Putative auto-transporter adhesin head GIN domain-containing protein</fullName>
    </recommendedName>
</protein>
<accession>A0A7K1YEU2</accession>
<dbReference type="InterPro" id="IPR021255">
    <property type="entry name" value="DUF2807"/>
</dbReference>
<reference evidence="2 3" key="1">
    <citation type="submission" date="2019-11" db="EMBL/GenBank/DDBJ databases">
        <title>Pedobacter sp. HMF7647 Genome sequencing and assembly.</title>
        <authorList>
            <person name="Kang H."/>
            <person name="Kim H."/>
            <person name="Joh K."/>
        </authorList>
    </citation>
    <scope>NUCLEOTIDE SEQUENCE [LARGE SCALE GENOMIC DNA]</scope>
    <source>
        <strain evidence="2 3">HMF7647</strain>
    </source>
</reference>
<dbReference type="Gene3D" id="2.160.20.120">
    <property type="match status" value="1"/>
</dbReference>
<dbReference type="PANTHER" id="PTHR39200:SF1">
    <property type="entry name" value="AUTO-TRANSPORTER ADHESIN HEAD GIN DOMAIN-CONTAINING PROTEIN-RELATED"/>
    <property type="match status" value="1"/>
</dbReference>
<keyword evidence="3" id="KW-1185">Reference proteome</keyword>
<evidence type="ECO:0000313" key="3">
    <source>
        <dbReference type="Proteomes" id="UP000466586"/>
    </source>
</evidence>
<name>A0A7K1YEU2_9SPHI</name>
<organism evidence="2 3">
    <name type="scientific">Hufsiella arboris</name>
    <dbReference type="NCBI Taxonomy" id="2695275"/>
    <lineage>
        <taxon>Bacteria</taxon>
        <taxon>Pseudomonadati</taxon>
        <taxon>Bacteroidota</taxon>
        <taxon>Sphingobacteriia</taxon>
        <taxon>Sphingobacteriales</taxon>
        <taxon>Sphingobacteriaceae</taxon>
        <taxon>Hufsiella</taxon>
    </lineage>
</organism>
<gene>
    <name evidence="2" type="ORF">GS399_19325</name>
</gene>
<dbReference type="EMBL" id="WVHT01000013">
    <property type="protein sequence ID" value="MXV53123.1"/>
    <property type="molecule type" value="Genomic_DNA"/>
</dbReference>
<evidence type="ECO:0000259" key="1">
    <source>
        <dbReference type="Pfam" id="PF10988"/>
    </source>
</evidence>
<dbReference type="AlphaFoldDB" id="A0A7K1YEU2"/>
<comment type="caution">
    <text evidence="2">The sequence shown here is derived from an EMBL/GenBank/DDBJ whole genome shotgun (WGS) entry which is preliminary data.</text>
</comment>